<organism evidence="2 3">
    <name type="scientific">Schumannella luteola</name>
    <dbReference type="NCBI Taxonomy" id="472059"/>
    <lineage>
        <taxon>Bacteria</taxon>
        <taxon>Bacillati</taxon>
        <taxon>Actinomycetota</taxon>
        <taxon>Actinomycetes</taxon>
        <taxon>Micrococcales</taxon>
        <taxon>Microbacteriaceae</taxon>
        <taxon>Schumannella</taxon>
    </lineage>
</organism>
<evidence type="ECO:0000259" key="1">
    <source>
        <dbReference type="Pfam" id="PF05368"/>
    </source>
</evidence>
<dbReference type="EMBL" id="JACBZY010000001">
    <property type="protein sequence ID" value="NYG97526.1"/>
    <property type="molecule type" value="Genomic_DNA"/>
</dbReference>
<dbReference type="InterPro" id="IPR036291">
    <property type="entry name" value="NAD(P)-bd_dom_sf"/>
</dbReference>
<proteinExistence type="predicted"/>
<dbReference type="SUPFAM" id="SSF51735">
    <property type="entry name" value="NAD(P)-binding Rossmann-fold domains"/>
    <property type="match status" value="1"/>
</dbReference>
<dbReference type="PANTHER" id="PTHR43162">
    <property type="match status" value="1"/>
</dbReference>
<dbReference type="InterPro" id="IPR051604">
    <property type="entry name" value="Ergot_Alk_Oxidoreductase"/>
</dbReference>
<dbReference type="Gene3D" id="3.40.50.720">
    <property type="entry name" value="NAD(P)-binding Rossmann-like Domain"/>
    <property type="match status" value="1"/>
</dbReference>
<protein>
    <submittedName>
        <fullName evidence="2">Uncharacterized protein YbjT (DUF2867 family)</fullName>
    </submittedName>
</protein>
<evidence type="ECO:0000313" key="3">
    <source>
        <dbReference type="Proteomes" id="UP000553888"/>
    </source>
</evidence>
<gene>
    <name evidence="2" type="ORF">BJ979_000152</name>
</gene>
<dbReference type="RefSeq" id="WP_179564252.1">
    <property type="nucleotide sequence ID" value="NZ_JACBZY010000001.1"/>
</dbReference>
<reference evidence="2 3" key="1">
    <citation type="submission" date="2020-07" db="EMBL/GenBank/DDBJ databases">
        <title>Sequencing the genomes of 1000 actinobacteria strains.</title>
        <authorList>
            <person name="Klenk H.-P."/>
        </authorList>
    </citation>
    <scope>NUCLEOTIDE SEQUENCE [LARGE SCALE GENOMIC DNA]</scope>
    <source>
        <strain evidence="2 3">DSM 23141</strain>
    </source>
</reference>
<dbReference type="AlphaFoldDB" id="A0A852Y3P5"/>
<dbReference type="Proteomes" id="UP000553888">
    <property type="component" value="Unassembled WGS sequence"/>
</dbReference>
<accession>A0A852Y3P5</accession>
<evidence type="ECO:0000313" key="2">
    <source>
        <dbReference type="EMBL" id="NYG97526.1"/>
    </source>
</evidence>
<keyword evidence="3" id="KW-1185">Reference proteome</keyword>
<dbReference type="InterPro" id="IPR008030">
    <property type="entry name" value="NmrA-like"/>
</dbReference>
<comment type="caution">
    <text evidence="2">The sequence shown here is derived from an EMBL/GenBank/DDBJ whole genome shotgun (WGS) entry which is preliminary data.</text>
</comment>
<name>A0A852Y3P5_9MICO</name>
<feature type="domain" description="NmrA-like" evidence="1">
    <location>
        <begin position="1"/>
        <end position="252"/>
    </location>
</feature>
<dbReference type="PANTHER" id="PTHR43162:SF1">
    <property type="entry name" value="PRESTALK A DIFFERENTIATION PROTEIN A"/>
    <property type="match status" value="1"/>
</dbReference>
<dbReference type="Gene3D" id="3.90.25.10">
    <property type="entry name" value="UDP-galactose 4-epimerase, domain 1"/>
    <property type="match status" value="1"/>
</dbReference>
<sequence>MTETLLVAGATGGTGGALLASIAAGAGGAVPAGIRAMTRSTRTALPAGAERVIADLDDAESLRRALDGVQGVYLASPSTERAQEQQLRFTELAAAAGVKHLVLLSQLGADADSPARCLRFHAAVERGLAESGIAATVLRSNFFMQSLLAVASLVRDRGLLAAPLGAARVSAIDVRDIGAVAATALLSGRPLGTLTLTGPEALGFGQVAAQLGAAIGRSDVRFLDAPPAVFAAALRSFMPAWQVDATLEDFRFYATGAAAGVSDGVQRVLGHGPLPFTAFARDYAPLFR</sequence>
<dbReference type="Pfam" id="PF05368">
    <property type="entry name" value="NmrA"/>
    <property type="match status" value="1"/>
</dbReference>